<dbReference type="InterPro" id="IPR013126">
    <property type="entry name" value="Hsp_70_fam"/>
</dbReference>
<dbReference type="PANTHER" id="PTHR19375">
    <property type="entry name" value="HEAT SHOCK PROTEIN 70KDA"/>
    <property type="match status" value="1"/>
</dbReference>
<dbReference type="SUPFAM" id="SSF56399">
    <property type="entry name" value="ADP-ribosylation"/>
    <property type="match status" value="1"/>
</dbReference>
<reference evidence="5 6" key="1">
    <citation type="journal article" date="2013" name="Curr. Biol.">
        <title>The Genome of the Foraminiferan Reticulomyxa filosa.</title>
        <authorList>
            <person name="Glockner G."/>
            <person name="Hulsmann N."/>
            <person name="Schleicher M."/>
            <person name="Noegel A.A."/>
            <person name="Eichinger L."/>
            <person name="Gallinger C."/>
            <person name="Pawlowski J."/>
            <person name="Sierra R."/>
            <person name="Euteneuer U."/>
            <person name="Pillet L."/>
            <person name="Moustafa A."/>
            <person name="Platzer M."/>
            <person name="Groth M."/>
            <person name="Szafranski K."/>
            <person name="Schliwa M."/>
        </authorList>
    </citation>
    <scope>NUCLEOTIDE SEQUENCE [LARGE SCALE GENOMIC DNA]</scope>
</reference>
<gene>
    <name evidence="5" type="ORF">RFI_12348</name>
</gene>
<protein>
    <submittedName>
        <fullName evidence="5">Heat shock protein 70 2</fullName>
    </submittedName>
</protein>
<dbReference type="GO" id="GO:0140662">
    <property type="term" value="F:ATP-dependent protein folding chaperone"/>
    <property type="evidence" value="ECO:0007669"/>
    <property type="project" value="InterPro"/>
</dbReference>
<dbReference type="Gene3D" id="3.30.30.30">
    <property type="match status" value="1"/>
</dbReference>
<keyword evidence="6" id="KW-1185">Reference proteome</keyword>
<feature type="domain" description="PARP catalytic" evidence="4">
    <location>
        <begin position="671"/>
        <end position="771"/>
    </location>
</feature>
<dbReference type="Gene3D" id="3.90.640.10">
    <property type="entry name" value="Actin, Chain A, domain 4"/>
    <property type="match status" value="1"/>
</dbReference>
<name>X6NEQ3_RETFI</name>
<accession>X6NEQ3</accession>
<dbReference type="Pfam" id="PF00012">
    <property type="entry name" value="HSP70"/>
    <property type="match status" value="1"/>
</dbReference>
<evidence type="ECO:0000313" key="6">
    <source>
        <dbReference type="Proteomes" id="UP000023152"/>
    </source>
</evidence>
<dbReference type="Pfam" id="PF00644">
    <property type="entry name" value="PARP"/>
    <property type="match status" value="1"/>
</dbReference>
<proteinExistence type="inferred from homology"/>
<dbReference type="FunFam" id="3.90.640.10:FF:000010">
    <property type="entry name" value="heat shock 70 kDa protein 14"/>
    <property type="match status" value="1"/>
</dbReference>
<evidence type="ECO:0000256" key="3">
    <source>
        <dbReference type="ARBA" id="ARBA00022840"/>
    </source>
</evidence>
<evidence type="ECO:0000256" key="1">
    <source>
        <dbReference type="ARBA" id="ARBA00007381"/>
    </source>
</evidence>
<comment type="similarity">
    <text evidence="1">Belongs to the heat shock protein 70 family.</text>
</comment>
<dbReference type="EMBL" id="ASPP01008946">
    <property type="protein sequence ID" value="ETO24810.1"/>
    <property type="molecule type" value="Genomic_DNA"/>
</dbReference>
<dbReference type="InterPro" id="IPR043129">
    <property type="entry name" value="ATPase_NBD"/>
</dbReference>
<evidence type="ECO:0000313" key="5">
    <source>
        <dbReference type="EMBL" id="ETO24810.1"/>
    </source>
</evidence>
<dbReference type="SUPFAM" id="SSF53067">
    <property type="entry name" value="Actin-like ATPase domain"/>
    <property type="match status" value="2"/>
</dbReference>
<keyword evidence="5" id="KW-0346">Stress response</keyword>
<evidence type="ECO:0000256" key="2">
    <source>
        <dbReference type="ARBA" id="ARBA00022741"/>
    </source>
</evidence>
<keyword evidence="2" id="KW-0547">Nucleotide-binding</keyword>
<dbReference type="Gene3D" id="3.90.228.10">
    <property type="match status" value="1"/>
</dbReference>
<evidence type="ECO:0000259" key="4">
    <source>
        <dbReference type="Pfam" id="PF00644"/>
    </source>
</evidence>
<dbReference type="OrthoDB" id="8062037at2759"/>
<comment type="caution">
    <text evidence="5">The sequence shown here is derived from an EMBL/GenBank/DDBJ whole genome shotgun (WGS) entry which is preliminary data.</text>
</comment>
<dbReference type="GO" id="GO:0005524">
    <property type="term" value="F:ATP binding"/>
    <property type="evidence" value="ECO:0007669"/>
    <property type="project" value="UniProtKB-KW"/>
</dbReference>
<dbReference type="InterPro" id="IPR012317">
    <property type="entry name" value="Poly(ADP-ribose)pol_cat_dom"/>
</dbReference>
<dbReference type="Proteomes" id="UP000023152">
    <property type="component" value="Unassembled WGS sequence"/>
</dbReference>
<dbReference type="AlphaFoldDB" id="X6NEQ3"/>
<keyword evidence="3" id="KW-0067">ATP-binding</keyword>
<sequence>MKIGFHIENQSFEHLKVFNFPKKFIYIQIGILDEKFLLKRKSSKINGILKVSKEGAVELLFVTLVTLNSCFVVVNYLKKKEMQLVEASFSEVSIEDEKLKEIEKVEKHCFGLSIGANKSIAIWSDGKKEVKISIPSYIIMKNDGKEKKEEVLFGNEAEVYGIKKEETYELWKLINREIMEKGITKEQIISLFVEYMKKRIESDTEMEMKAAVVSIPEIWEGTEEGEAEDEKKERKKKPIINSLVADNIGLQSLITIDESIATLIAYGLNTKLNINKQVLVINMGKKNTTVTLISITEEAMIIKAEVRVLGGDAYTDKLMNYFINEFENKNQIKIQTNKKAMEKLKKACNILKHKLSTKKLATINVESITEGINFELVMTQEKFEFLCNDIFKLPINAITQVSKESKIPISQITDIIMAGGSIVIPKVNTLIRISVSAISQKCYIWDTIKSDEVVAYGTVKYASVLNDKLIPIDNNIWSFERIEPDLSVFNSVISSSSAPEDNPTIPVIPPSTSEDALFVHVQWGLSVELPEFEEKQEEYLQALAKKMGFPRQHLILITLESGSTYIGVMFKILQNKIPGADVKVYCSHLVQQINDTLETTNDSVFPGVDVKIIKKADMVDYFISKSSTVNPFPNIQSKIDLHSLSEFEKWLAKKTEELQPIVLDSLKQGPEEFEITSVVIVYNETLKNQFLQIHKNEDYHDSMALFKATRLKNIPNILDLGLNQISKTDNGWYGKGHYFTSFPRYAAYYAWAYKEDQKIRPGTFTMLCFLANCGKIKEIDHRMDGQEITSGFDSHYVRVNSNGSISGDLIYDEYCIRDGRPLLPVFTVTLSVKMPIVVWRDTKIENSENSGVCKNIQEYLKNLHGMLYCATTTEAAINILKVRKAKSDSTVVITNGAEQAKIFLARVRDELKLSCPVLVFCGNIQYHSTWASAFTNVELTTSGSRVLKFVKQYINTQEQPYSQRHISHYTFEIDSFAHQQSSMLVKFSKYGNNNNFTFIKFRYIFRFTKSLICCVGMFVFIAYQ</sequence>
<dbReference type="Gene3D" id="3.30.420.40">
    <property type="match status" value="2"/>
</dbReference>
<dbReference type="GO" id="GO:0003950">
    <property type="term" value="F:NAD+ poly-ADP-ribosyltransferase activity"/>
    <property type="evidence" value="ECO:0007669"/>
    <property type="project" value="InterPro"/>
</dbReference>
<organism evidence="5 6">
    <name type="scientific">Reticulomyxa filosa</name>
    <dbReference type="NCBI Taxonomy" id="46433"/>
    <lineage>
        <taxon>Eukaryota</taxon>
        <taxon>Sar</taxon>
        <taxon>Rhizaria</taxon>
        <taxon>Retaria</taxon>
        <taxon>Foraminifera</taxon>
        <taxon>Monothalamids</taxon>
        <taxon>Reticulomyxidae</taxon>
        <taxon>Reticulomyxa</taxon>
    </lineage>
</organism>